<keyword evidence="2" id="KW-1185">Reference proteome</keyword>
<sequence length="97" mass="11027">MPIADESIDMIISNAFLSLLDLVYDMSTCDRGLKRDEMARSYACFDRVFFDVEETFAWAVSLCSILNSRGSIVKSEWGLLMYESVPDAPPQDEDEFP</sequence>
<accession>A0A5P1EF89</accession>
<dbReference type="EMBL" id="CM007387">
    <property type="protein sequence ID" value="ONK62730.1"/>
    <property type="molecule type" value="Genomic_DNA"/>
</dbReference>
<dbReference type="Gramene" id="ONK62730">
    <property type="protein sequence ID" value="ONK62730"/>
    <property type="gene ID" value="A4U43_C07F7530"/>
</dbReference>
<evidence type="ECO:0000313" key="1">
    <source>
        <dbReference type="EMBL" id="ONK62730.1"/>
    </source>
</evidence>
<dbReference type="Proteomes" id="UP000243459">
    <property type="component" value="Chromosome 7"/>
</dbReference>
<proteinExistence type="predicted"/>
<protein>
    <submittedName>
        <fullName evidence="1">Uncharacterized protein</fullName>
    </submittedName>
</protein>
<dbReference type="AlphaFoldDB" id="A0A5P1EF89"/>
<reference evidence="2" key="1">
    <citation type="journal article" date="2017" name="Nat. Commun.">
        <title>The asparagus genome sheds light on the origin and evolution of a young Y chromosome.</title>
        <authorList>
            <person name="Harkess A."/>
            <person name="Zhou J."/>
            <person name="Xu C."/>
            <person name="Bowers J.E."/>
            <person name="Van der Hulst R."/>
            <person name="Ayyampalayam S."/>
            <person name="Mercati F."/>
            <person name="Riccardi P."/>
            <person name="McKain M.R."/>
            <person name="Kakrana A."/>
            <person name="Tang H."/>
            <person name="Ray J."/>
            <person name="Groenendijk J."/>
            <person name="Arikit S."/>
            <person name="Mathioni S.M."/>
            <person name="Nakano M."/>
            <person name="Shan H."/>
            <person name="Telgmann-Rauber A."/>
            <person name="Kanno A."/>
            <person name="Yue Z."/>
            <person name="Chen H."/>
            <person name="Li W."/>
            <person name="Chen Y."/>
            <person name="Xu X."/>
            <person name="Zhang Y."/>
            <person name="Luo S."/>
            <person name="Chen H."/>
            <person name="Gao J."/>
            <person name="Mao Z."/>
            <person name="Pires J.C."/>
            <person name="Luo M."/>
            <person name="Kudrna D."/>
            <person name="Wing R.A."/>
            <person name="Meyers B.C."/>
            <person name="Yi K."/>
            <person name="Kong H."/>
            <person name="Lavrijsen P."/>
            <person name="Sunseri F."/>
            <person name="Falavigna A."/>
            <person name="Ye Y."/>
            <person name="Leebens-Mack J.H."/>
            <person name="Chen G."/>
        </authorList>
    </citation>
    <scope>NUCLEOTIDE SEQUENCE [LARGE SCALE GENOMIC DNA]</scope>
    <source>
        <strain evidence="2">cv. DH0086</strain>
    </source>
</reference>
<evidence type="ECO:0000313" key="2">
    <source>
        <dbReference type="Proteomes" id="UP000243459"/>
    </source>
</evidence>
<name>A0A5P1EF89_ASPOF</name>
<organism evidence="1 2">
    <name type="scientific">Asparagus officinalis</name>
    <name type="common">Garden asparagus</name>
    <dbReference type="NCBI Taxonomy" id="4686"/>
    <lineage>
        <taxon>Eukaryota</taxon>
        <taxon>Viridiplantae</taxon>
        <taxon>Streptophyta</taxon>
        <taxon>Embryophyta</taxon>
        <taxon>Tracheophyta</taxon>
        <taxon>Spermatophyta</taxon>
        <taxon>Magnoliopsida</taxon>
        <taxon>Liliopsida</taxon>
        <taxon>Asparagales</taxon>
        <taxon>Asparagaceae</taxon>
        <taxon>Asparagoideae</taxon>
        <taxon>Asparagus</taxon>
    </lineage>
</organism>
<gene>
    <name evidence="1" type="ORF">A4U43_C07F7530</name>
</gene>